<evidence type="ECO:0000256" key="1">
    <source>
        <dbReference type="SAM" id="Phobius"/>
    </source>
</evidence>
<proteinExistence type="predicted"/>
<dbReference type="AlphaFoldDB" id="A0A372LH02"/>
<protein>
    <recommendedName>
        <fullName evidence="2">DUF5658 domain-containing protein</fullName>
    </recommendedName>
</protein>
<keyword evidence="4" id="KW-1185">Reference proteome</keyword>
<evidence type="ECO:0000313" key="4">
    <source>
        <dbReference type="Proteomes" id="UP000262939"/>
    </source>
</evidence>
<dbReference type="Pfam" id="PF18902">
    <property type="entry name" value="DUF5658"/>
    <property type="match status" value="1"/>
</dbReference>
<comment type="caution">
    <text evidence="3">The sequence shown here is derived from an EMBL/GenBank/DDBJ whole genome shotgun (WGS) entry which is preliminary data.</text>
</comment>
<dbReference type="RefSeq" id="WP_117321534.1">
    <property type="nucleotide sequence ID" value="NZ_QVTD01000003.1"/>
</dbReference>
<name>A0A372LH02_9BACI</name>
<keyword evidence="1" id="KW-0812">Transmembrane</keyword>
<reference evidence="3 4" key="1">
    <citation type="submission" date="2018-08" db="EMBL/GenBank/DDBJ databases">
        <title>Bacillus chawlae sp. nov., Bacillus glennii sp. nov., and Bacillus saganii sp. nov. Isolated from the Vehicle Assembly Building at Kennedy Space Center where the Viking Spacecraft were Assembled.</title>
        <authorList>
            <person name="Seuylemezian A."/>
            <person name="Vaishampayan P."/>
        </authorList>
    </citation>
    <scope>NUCLEOTIDE SEQUENCE [LARGE SCALE GENOMIC DNA]</scope>
    <source>
        <strain evidence="3 4">V44-8</strain>
    </source>
</reference>
<organism evidence="3 4">
    <name type="scientific">Peribacillus glennii</name>
    <dbReference type="NCBI Taxonomy" id="2303991"/>
    <lineage>
        <taxon>Bacteria</taxon>
        <taxon>Bacillati</taxon>
        <taxon>Bacillota</taxon>
        <taxon>Bacilli</taxon>
        <taxon>Bacillales</taxon>
        <taxon>Bacillaceae</taxon>
        <taxon>Peribacillus</taxon>
    </lineage>
</organism>
<keyword evidence="1" id="KW-1133">Transmembrane helix</keyword>
<dbReference type="InterPro" id="IPR043717">
    <property type="entry name" value="DUF5658"/>
</dbReference>
<feature type="transmembrane region" description="Helical" evidence="1">
    <location>
        <begin position="6"/>
        <end position="26"/>
    </location>
</feature>
<dbReference type="OrthoDB" id="2884515at2"/>
<evidence type="ECO:0000313" key="3">
    <source>
        <dbReference type="EMBL" id="RFU65359.1"/>
    </source>
</evidence>
<accession>A0A372LH02</accession>
<evidence type="ECO:0000259" key="2">
    <source>
        <dbReference type="Pfam" id="PF18902"/>
    </source>
</evidence>
<keyword evidence="1" id="KW-0472">Membrane</keyword>
<dbReference type="EMBL" id="QVTD01000003">
    <property type="protein sequence ID" value="RFU65359.1"/>
    <property type="molecule type" value="Genomic_DNA"/>
</dbReference>
<feature type="domain" description="DUF5658" evidence="2">
    <location>
        <begin position="6"/>
        <end position="46"/>
    </location>
</feature>
<sequence length="59" mass="6642">MRLPYLLLFFSTMDTIFTAAGFYAGIIDEANPIMKATLTVDVRLFFHQNRSACHSGITI</sequence>
<gene>
    <name evidence="3" type="ORF">D0466_05555</name>
</gene>
<dbReference type="Proteomes" id="UP000262939">
    <property type="component" value="Unassembled WGS sequence"/>
</dbReference>